<evidence type="ECO:0000256" key="4">
    <source>
        <dbReference type="ARBA" id="ARBA00022553"/>
    </source>
</evidence>
<dbReference type="GO" id="GO:0097373">
    <property type="term" value="C:MCM core complex"/>
    <property type="evidence" value="ECO:0007669"/>
    <property type="project" value="UniProtKB-ARBA"/>
</dbReference>
<dbReference type="InterPro" id="IPR027925">
    <property type="entry name" value="MCM_N"/>
</dbReference>
<feature type="domain" description="MCM C-terminal AAA(+) ATPase" evidence="17">
    <location>
        <begin position="559"/>
        <end position="767"/>
    </location>
</feature>
<evidence type="ECO:0000256" key="6">
    <source>
        <dbReference type="ARBA" id="ARBA00022741"/>
    </source>
</evidence>
<dbReference type="GO" id="GO:0031261">
    <property type="term" value="C:DNA replication preinitiation complex"/>
    <property type="evidence" value="ECO:0007669"/>
    <property type="project" value="UniProtKB-ARBA"/>
</dbReference>
<keyword evidence="5 15" id="KW-0235">DNA replication</keyword>
<proteinExistence type="inferred from homology"/>
<comment type="subunit">
    <text evidence="15">Component of the MCM2-7 complex.</text>
</comment>
<dbReference type="CDD" id="cd17755">
    <property type="entry name" value="MCM4"/>
    <property type="match status" value="1"/>
</dbReference>
<keyword evidence="4" id="KW-0597">Phosphoprotein</keyword>
<protein>
    <recommendedName>
        <fullName evidence="13 15">DNA replication licensing factor MCM4</fullName>
        <ecNumber evidence="3 15">3.6.4.12</ecNumber>
    </recommendedName>
</protein>
<dbReference type="Proteomes" id="UP001276659">
    <property type="component" value="Unassembled WGS sequence"/>
</dbReference>
<evidence type="ECO:0000256" key="14">
    <source>
        <dbReference type="RuleBase" id="RU004070"/>
    </source>
</evidence>
<dbReference type="GO" id="GO:0042555">
    <property type="term" value="C:MCM complex"/>
    <property type="evidence" value="ECO:0007669"/>
    <property type="project" value="UniProtKB-UniRule"/>
</dbReference>
<keyword evidence="9 14" id="KW-0067">ATP-binding</keyword>
<sequence length="979" mass="107617">MSSPANRRSQQAQPQGTPQAARQNVTSSSPLFFRSSPAAPPSAPNDNANMDISSPLKQASIAGSTPRVPPGDSSPIRYAPSSSPTRALNATQEPDLPTSSSGLFIRSSRASAPGSSGLNNSRRGDIHSDIFGSSSTPSRRRRLFVDENGVPVRDGPSDPATFSNLDPNTSEADAIGGSSTRIIWGTNISIQDTMSTFKDFLLGYQKKYRMWADGASEEETSEPGSGGSDREYVNMLCDMRHLGITGLNLDVRNLKAFPSTVKLWHQLQAYPHEIIPLMDQAIKDIIVDQAEEEMNRLRSDQQLQRTQARPDSSMPAVPSSETNGHADPQSMIPDLVQEAETKIYKVKPFGLDKSVNMRELNPNDMDKVVSIKGLVIRTTPVIPDMKTAFFRCQVCNHAVNVSLDRGKIAEPTRCPRQACQSQNSMQIVHNRCEFADKQVIKLQETPDNVPDGQTPHSVSLCAYEELVDVCKAGDRIEVTGIFRSNPVRINPRQRTIKALFKTYIDVLHIQKVDKRRLGQDVSTIEEELSEQVAGDVQETRKISEEEEQKIKATAARGDVYELLARSLAPSVYEMDDVKKGILLQLFGGTNKSFEKGGSPKYRGDINVLLCGDPSTSKSQILQYVHKIAPRGVYTSGKGSSAVGLTAYISRDPETRQVVLESGALVLSDGGVCCIDEFDKMSDSTRSVLHEVMEQQTVSIAKAGIITTLNARTSILASANPIGSKYNVNLPVPQNIDLPPTLLSRFDLIYLVLDRIDEQNDRRLARHLVGMYLEDTPENASTQEILPVEFLTTYISYARNKCQPRITQPASEALVSAYVQMRKLGEDVRAAERRITATTRQLESMIRLAEAHAKMRLSEEVTANDVHEAVRLIKSALKQAATDARTGLIDMGLLTEGTSASERRRKADLKKAITDLLDEMTRGGGSARYAEVYRRISEQGSAQVEGTEFAEALRSLEQEGQVSVSGEGPRRSIRRVTGVV</sequence>
<dbReference type="GO" id="GO:0000727">
    <property type="term" value="P:double-strand break repair via break-induced replication"/>
    <property type="evidence" value="ECO:0007669"/>
    <property type="project" value="TreeGrafter"/>
</dbReference>
<dbReference type="Gene3D" id="3.40.50.300">
    <property type="entry name" value="P-loop containing nucleotide triphosphate hydrolases"/>
    <property type="match status" value="1"/>
</dbReference>
<evidence type="ECO:0000256" key="7">
    <source>
        <dbReference type="ARBA" id="ARBA00022801"/>
    </source>
</evidence>
<dbReference type="GO" id="GO:0005524">
    <property type="term" value="F:ATP binding"/>
    <property type="evidence" value="ECO:0007669"/>
    <property type="project" value="UniProtKB-UniRule"/>
</dbReference>
<evidence type="ECO:0000259" key="17">
    <source>
        <dbReference type="PROSITE" id="PS50051"/>
    </source>
</evidence>
<dbReference type="PANTHER" id="PTHR11630:SF66">
    <property type="entry name" value="DNA REPLICATION LICENSING FACTOR MCM4"/>
    <property type="match status" value="1"/>
</dbReference>
<organism evidence="18 19">
    <name type="scientific">Lepraria neglecta</name>
    <dbReference type="NCBI Taxonomy" id="209136"/>
    <lineage>
        <taxon>Eukaryota</taxon>
        <taxon>Fungi</taxon>
        <taxon>Dikarya</taxon>
        <taxon>Ascomycota</taxon>
        <taxon>Pezizomycotina</taxon>
        <taxon>Lecanoromycetes</taxon>
        <taxon>OSLEUM clade</taxon>
        <taxon>Lecanoromycetidae</taxon>
        <taxon>Lecanorales</taxon>
        <taxon>Lecanorineae</taxon>
        <taxon>Stereocaulaceae</taxon>
        <taxon>Lepraria</taxon>
    </lineage>
</organism>
<feature type="compositionally biased region" description="Low complexity" evidence="16">
    <location>
        <begin position="10"/>
        <end position="37"/>
    </location>
</feature>
<keyword evidence="10 14" id="KW-0238">DNA-binding</keyword>
<dbReference type="InterPro" id="IPR012340">
    <property type="entry name" value="NA-bd_OB-fold"/>
</dbReference>
<evidence type="ECO:0000256" key="10">
    <source>
        <dbReference type="ARBA" id="ARBA00023125"/>
    </source>
</evidence>
<evidence type="ECO:0000256" key="12">
    <source>
        <dbReference type="ARBA" id="ARBA00047995"/>
    </source>
</evidence>
<dbReference type="Gene3D" id="2.20.28.10">
    <property type="match status" value="1"/>
</dbReference>
<feature type="region of interest" description="Disordered" evidence="16">
    <location>
        <begin position="1"/>
        <end position="170"/>
    </location>
</feature>
<evidence type="ECO:0000256" key="3">
    <source>
        <dbReference type="ARBA" id="ARBA00012551"/>
    </source>
</evidence>
<dbReference type="InterPro" id="IPR018525">
    <property type="entry name" value="MCM_CS"/>
</dbReference>
<gene>
    <name evidence="18" type="ORF">OEA41_002351</name>
</gene>
<evidence type="ECO:0000256" key="2">
    <source>
        <dbReference type="ARBA" id="ARBA00008010"/>
    </source>
</evidence>
<dbReference type="Gene3D" id="2.40.50.140">
    <property type="entry name" value="Nucleic acid-binding proteins"/>
    <property type="match status" value="1"/>
</dbReference>
<keyword evidence="8 15" id="KW-0347">Helicase</keyword>
<dbReference type="GO" id="GO:0006271">
    <property type="term" value="P:DNA strand elongation involved in DNA replication"/>
    <property type="evidence" value="ECO:0007669"/>
    <property type="project" value="TreeGrafter"/>
</dbReference>
<comment type="subcellular location">
    <subcellularLocation>
        <location evidence="1">Nucleus</location>
    </subcellularLocation>
</comment>
<dbReference type="PROSITE" id="PS50051">
    <property type="entry name" value="MCM_2"/>
    <property type="match status" value="1"/>
</dbReference>
<dbReference type="InterPro" id="IPR041562">
    <property type="entry name" value="MCM_lid"/>
</dbReference>
<dbReference type="SUPFAM" id="SSF52540">
    <property type="entry name" value="P-loop containing nucleoside triphosphate hydrolases"/>
    <property type="match status" value="1"/>
</dbReference>
<dbReference type="Gene3D" id="1.10.10.10">
    <property type="entry name" value="Winged helix-like DNA-binding domain superfamily/Winged helix DNA-binding domain"/>
    <property type="match status" value="1"/>
</dbReference>
<dbReference type="InterPro" id="IPR008047">
    <property type="entry name" value="MCM_4"/>
</dbReference>
<keyword evidence="19" id="KW-1185">Reference proteome</keyword>
<dbReference type="AlphaFoldDB" id="A0AAD9ZBG1"/>
<dbReference type="FunFam" id="3.40.50.300:FF:000217">
    <property type="entry name" value="DNA helicase"/>
    <property type="match status" value="1"/>
</dbReference>
<feature type="compositionally biased region" description="Polar residues" evidence="16">
    <location>
        <begin position="300"/>
        <end position="310"/>
    </location>
</feature>
<evidence type="ECO:0000313" key="18">
    <source>
        <dbReference type="EMBL" id="KAK3175105.1"/>
    </source>
</evidence>
<dbReference type="Pfam" id="PF17207">
    <property type="entry name" value="MCM_OB"/>
    <property type="match status" value="1"/>
</dbReference>
<evidence type="ECO:0000256" key="16">
    <source>
        <dbReference type="SAM" id="MobiDB-lite"/>
    </source>
</evidence>
<keyword evidence="11 15" id="KW-0539">Nucleus</keyword>
<dbReference type="GO" id="GO:0003697">
    <property type="term" value="F:single-stranded DNA binding"/>
    <property type="evidence" value="ECO:0007669"/>
    <property type="project" value="TreeGrafter"/>
</dbReference>
<dbReference type="InterPro" id="IPR027417">
    <property type="entry name" value="P-loop_NTPase"/>
</dbReference>
<comment type="caution">
    <text evidence="18">The sequence shown here is derived from an EMBL/GenBank/DDBJ whole genome shotgun (WGS) entry which is preliminary data.</text>
</comment>
<dbReference type="FunFam" id="2.20.28.10:FF:000003">
    <property type="entry name" value="DNA helicase"/>
    <property type="match status" value="1"/>
</dbReference>
<dbReference type="GO" id="GO:0017116">
    <property type="term" value="F:single-stranded DNA helicase activity"/>
    <property type="evidence" value="ECO:0007669"/>
    <property type="project" value="TreeGrafter"/>
</dbReference>
<reference evidence="18" key="1">
    <citation type="submission" date="2022-11" db="EMBL/GenBank/DDBJ databases">
        <title>Chromosomal genome sequence assembly and mating type (MAT) locus characterization of the leprose asexual lichenized fungus Lepraria neglecta (Nyl.) Erichsen.</title>
        <authorList>
            <person name="Allen J.L."/>
            <person name="Pfeffer B."/>
        </authorList>
    </citation>
    <scope>NUCLEOTIDE SEQUENCE</scope>
    <source>
        <strain evidence="18">Allen 5258</strain>
    </source>
</reference>
<dbReference type="GO" id="GO:1902975">
    <property type="term" value="P:mitotic DNA replication initiation"/>
    <property type="evidence" value="ECO:0007669"/>
    <property type="project" value="TreeGrafter"/>
</dbReference>
<evidence type="ECO:0000256" key="5">
    <source>
        <dbReference type="ARBA" id="ARBA00022705"/>
    </source>
</evidence>
<dbReference type="PANTHER" id="PTHR11630">
    <property type="entry name" value="DNA REPLICATION LICENSING FACTOR MCM FAMILY MEMBER"/>
    <property type="match status" value="1"/>
</dbReference>
<dbReference type="Pfam" id="PF17855">
    <property type="entry name" value="MCM_lid"/>
    <property type="match status" value="1"/>
</dbReference>
<dbReference type="EC" id="3.6.4.12" evidence="3 15"/>
<evidence type="ECO:0000256" key="13">
    <source>
        <dbReference type="ARBA" id="ARBA00073498"/>
    </source>
</evidence>
<comment type="function">
    <text evidence="15">Acts as component of the MCM2-7 complex (MCM complex) which is the replicative helicase essential for 'once per cell cycle' DNA replication initiation and elongation in eukaryotic cells. The active ATPase sites in the MCM2-7 ring are formed through the interaction surfaces of two neighboring subunits such that a critical structure of a conserved arginine finger motif is provided in trans relative to the ATP-binding site of the Walker A box of the adjacent subunit. The six ATPase active sites, however, are likely to contribute differentially to the complex helicase activity.</text>
</comment>
<feature type="region of interest" description="Disordered" evidence="16">
    <location>
        <begin position="959"/>
        <end position="979"/>
    </location>
</feature>
<dbReference type="GO" id="GO:0005656">
    <property type="term" value="C:nuclear pre-replicative complex"/>
    <property type="evidence" value="ECO:0007669"/>
    <property type="project" value="UniProtKB-ARBA"/>
</dbReference>
<dbReference type="EMBL" id="JASNWA010000006">
    <property type="protein sequence ID" value="KAK3175105.1"/>
    <property type="molecule type" value="Genomic_DNA"/>
</dbReference>
<evidence type="ECO:0000256" key="1">
    <source>
        <dbReference type="ARBA" id="ARBA00004123"/>
    </source>
</evidence>
<accession>A0AAD9ZBG1</accession>
<dbReference type="PRINTS" id="PR01657">
    <property type="entry name" value="MCMFAMILY"/>
</dbReference>
<feature type="region of interest" description="Disordered" evidence="16">
    <location>
        <begin position="296"/>
        <end position="329"/>
    </location>
</feature>
<comment type="catalytic activity">
    <reaction evidence="12 15">
        <text>ATP + H2O = ADP + phosphate + H(+)</text>
        <dbReference type="Rhea" id="RHEA:13065"/>
        <dbReference type="ChEBI" id="CHEBI:15377"/>
        <dbReference type="ChEBI" id="CHEBI:15378"/>
        <dbReference type="ChEBI" id="CHEBI:30616"/>
        <dbReference type="ChEBI" id="CHEBI:43474"/>
        <dbReference type="ChEBI" id="CHEBI:456216"/>
        <dbReference type="EC" id="3.6.4.12"/>
    </reaction>
</comment>
<dbReference type="Pfam" id="PF21128">
    <property type="entry name" value="WHD_MCM4"/>
    <property type="match status" value="1"/>
</dbReference>
<dbReference type="GO" id="GO:0043596">
    <property type="term" value="C:nuclear replication fork"/>
    <property type="evidence" value="ECO:0007669"/>
    <property type="project" value="UniProtKB-ARBA"/>
</dbReference>
<evidence type="ECO:0000256" key="9">
    <source>
        <dbReference type="ARBA" id="ARBA00022840"/>
    </source>
</evidence>
<dbReference type="InterPro" id="IPR036388">
    <property type="entry name" value="WH-like_DNA-bd_sf"/>
</dbReference>
<dbReference type="Pfam" id="PF00493">
    <property type="entry name" value="MCM"/>
    <property type="match status" value="1"/>
</dbReference>
<keyword evidence="6 14" id="KW-0547">Nucleotide-binding</keyword>
<dbReference type="Gene3D" id="3.30.1640.10">
    <property type="entry name" value="mini-chromosome maintenance (MCM) complex, chain A, domain 1"/>
    <property type="match status" value="1"/>
</dbReference>
<feature type="compositionally biased region" description="Polar residues" evidence="16">
    <location>
        <begin position="80"/>
        <end position="102"/>
    </location>
</feature>
<dbReference type="InterPro" id="IPR033762">
    <property type="entry name" value="MCM_OB"/>
</dbReference>
<evidence type="ECO:0000256" key="11">
    <source>
        <dbReference type="ARBA" id="ARBA00023242"/>
    </source>
</evidence>
<dbReference type="SMART" id="SM00350">
    <property type="entry name" value="MCM"/>
    <property type="match status" value="1"/>
</dbReference>
<comment type="similarity">
    <text evidence="2 14">Belongs to the MCM family.</text>
</comment>
<dbReference type="SUPFAM" id="SSF50249">
    <property type="entry name" value="Nucleic acid-binding proteins"/>
    <property type="match status" value="1"/>
</dbReference>
<dbReference type="GO" id="GO:0006279">
    <property type="term" value="P:premeiotic DNA replication"/>
    <property type="evidence" value="ECO:0007669"/>
    <property type="project" value="UniProtKB-ARBA"/>
</dbReference>
<dbReference type="FunFam" id="3.30.1640.10:FF:000011">
    <property type="entry name" value="DNA helicase"/>
    <property type="match status" value="1"/>
</dbReference>
<evidence type="ECO:0000256" key="8">
    <source>
        <dbReference type="ARBA" id="ARBA00022806"/>
    </source>
</evidence>
<feature type="compositionally biased region" description="Polar residues" evidence="16">
    <location>
        <begin position="160"/>
        <end position="170"/>
    </location>
</feature>
<feature type="compositionally biased region" description="Polar residues" evidence="16">
    <location>
        <begin position="45"/>
        <end position="63"/>
    </location>
</feature>
<evidence type="ECO:0000313" key="19">
    <source>
        <dbReference type="Proteomes" id="UP001276659"/>
    </source>
</evidence>
<dbReference type="InterPro" id="IPR031327">
    <property type="entry name" value="MCM"/>
</dbReference>
<evidence type="ECO:0000256" key="15">
    <source>
        <dbReference type="RuleBase" id="RU368062"/>
    </source>
</evidence>
<feature type="compositionally biased region" description="Low complexity" evidence="16">
    <location>
        <begin position="106"/>
        <end position="117"/>
    </location>
</feature>
<dbReference type="Pfam" id="PF14551">
    <property type="entry name" value="MCM_N"/>
    <property type="match status" value="1"/>
</dbReference>
<dbReference type="PRINTS" id="PR01660">
    <property type="entry name" value="MCMPROTEIN4"/>
</dbReference>
<dbReference type="PROSITE" id="PS00847">
    <property type="entry name" value="MCM_1"/>
    <property type="match status" value="1"/>
</dbReference>
<name>A0AAD9ZBG1_9LECA</name>
<keyword evidence="7 15" id="KW-0378">Hydrolase</keyword>
<dbReference type="GO" id="GO:0016787">
    <property type="term" value="F:hydrolase activity"/>
    <property type="evidence" value="ECO:0007669"/>
    <property type="project" value="UniProtKB-KW"/>
</dbReference>
<dbReference type="InterPro" id="IPR001208">
    <property type="entry name" value="MCM_dom"/>
</dbReference>